<accession>A0ABR3PEQ3</accession>
<evidence type="ECO:0000256" key="1">
    <source>
        <dbReference type="SAM" id="Phobius"/>
    </source>
</evidence>
<dbReference type="GeneID" id="95977298"/>
<dbReference type="EMBL" id="JBFMKM010000008">
    <property type="protein sequence ID" value="KAL1304633.1"/>
    <property type="molecule type" value="Genomic_DNA"/>
</dbReference>
<protein>
    <submittedName>
        <fullName evidence="2">Uncharacterized protein</fullName>
    </submittedName>
</protein>
<sequence>MEHKARRLSGHHKRASDPFIELSDNILSLDDADSKRDDELKNSLYEKALVVPITMISFLLSLCFVTRQERAWRVAQHDNGAASWIRRWFYSEPYQDLNSPTAQSGSCKGTDVSAALHASLPAGAEDSENWYTWRKKHRKMAKLQLKNAFAMQHTVAMILVAGALFSLIFVVWALRRALYLLG</sequence>
<gene>
    <name evidence="2" type="ORF">AAFC00_003597</name>
</gene>
<evidence type="ECO:0000313" key="2">
    <source>
        <dbReference type="EMBL" id="KAL1304633.1"/>
    </source>
</evidence>
<feature type="transmembrane region" description="Helical" evidence="1">
    <location>
        <begin position="48"/>
        <end position="66"/>
    </location>
</feature>
<keyword evidence="1" id="KW-0812">Transmembrane</keyword>
<proteinExistence type="predicted"/>
<keyword evidence="3" id="KW-1185">Reference proteome</keyword>
<reference evidence="2 3" key="1">
    <citation type="submission" date="2024-07" db="EMBL/GenBank/DDBJ databases">
        <title>Draft sequence of the Neodothiora populina.</title>
        <authorList>
            <person name="Drown D.D."/>
            <person name="Schuette U.S."/>
            <person name="Buechlein A.B."/>
            <person name="Rusch D.R."/>
            <person name="Winton L.W."/>
            <person name="Adams G.A."/>
        </authorList>
    </citation>
    <scope>NUCLEOTIDE SEQUENCE [LARGE SCALE GENOMIC DNA]</scope>
    <source>
        <strain evidence="2 3">CPC 39397</strain>
    </source>
</reference>
<keyword evidence="1" id="KW-0472">Membrane</keyword>
<feature type="transmembrane region" description="Helical" evidence="1">
    <location>
        <begin position="148"/>
        <end position="174"/>
    </location>
</feature>
<organism evidence="2 3">
    <name type="scientific">Neodothiora populina</name>
    <dbReference type="NCBI Taxonomy" id="2781224"/>
    <lineage>
        <taxon>Eukaryota</taxon>
        <taxon>Fungi</taxon>
        <taxon>Dikarya</taxon>
        <taxon>Ascomycota</taxon>
        <taxon>Pezizomycotina</taxon>
        <taxon>Dothideomycetes</taxon>
        <taxon>Dothideomycetidae</taxon>
        <taxon>Dothideales</taxon>
        <taxon>Dothioraceae</taxon>
        <taxon>Neodothiora</taxon>
    </lineage>
</organism>
<comment type="caution">
    <text evidence="2">The sequence shown here is derived from an EMBL/GenBank/DDBJ whole genome shotgun (WGS) entry which is preliminary data.</text>
</comment>
<evidence type="ECO:0000313" key="3">
    <source>
        <dbReference type="Proteomes" id="UP001562354"/>
    </source>
</evidence>
<name>A0ABR3PEQ3_9PEZI</name>
<dbReference type="RefSeq" id="XP_069200908.1">
    <property type="nucleotide sequence ID" value="XM_069343094.1"/>
</dbReference>
<keyword evidence="1" id="KW-1133">Transmembrane helix</keyword>
<dbReference type="Proteomes" id="UP001562354">
    <property type="component" value="Unassembled WGS sequence"/>
</dbReference>